<dbReference type="PANTHER" id="PTHR24320:SF236">
    <property type="entry name" value="SHORT-CHAIN DEHYDROGENASE-RELATED"/>
    <property type="match status" value="1"/>
</dbReference>
<dbReference type="InterPro" id="IPR036291">
    <property type="entry name" value="NAD(P)-bd_dom_sf"/>
</dbReference>
<evidence type="ECO:0000256" key="3">
    <source>
        <dbReference type="ARBA" id="ARBA00023002"/>
    </source>
</evidence>
<organism evidence="4 5">
    <name type="scientific">Lojkania enalia</name>
    <dbReference type="NCBI Taxonomy" id="147567"/>
    <lineage>
        <taxon>Eukaryota</taxon>
        <taxon>Fungi</taxon>
        <taxon>Dikarya</taxon>
        <taxon>Ascomycota</taxon>
        <taxon>Pezizomycotina</taxon>
        <taxon>Dothideomycetes</taxon>
        <taxon>Pleosporomycetidae</taxon>
        <taxon>Pleosporales</taxon>
        <taxon>Pleosporales incertae sedis</taxon>
        <taxon>Lojkania</taxon>
    </lineage>
</organism>
<keyword evidence="3" id="KW-0560">Oxidoreductase</keyword>
<comment type="caution">
    <text evidence="4">The sequence shown here is derived from an EMBL/GenBank/DDBJ whole genome shotgun (WGS) entry which is preliminary data.</text>
</comment>
<accession>A0A9P4K974</accession>
<dbReference type="InterPro" id="IPR002347">
    <property type="entry name" value="SDR_fam"/>
</dbReference>
<gene>
    <name evidence="4" type="ORF">CC78DRAFT_462550</name>
</gene>
<comment type="similarity">
    <text evidence="1">Belongs to the short-chain dehydrogenases/reductases (SDR) family.</text>
</comment>
<proteinExistence type="inferred from homology"/>
<name>A0A9P4K974_9PLEO</name>
<sequence>MSVRNQMFPPCPKFTEKDLIDLSSKVYIVTGATSGVGQSLAKILYGLNATIYVGGRTTTRCSQVITAIQKELPSSKGSLKPFIADLSDLNTIKNAVSTFLSSEYRLDVLFLNAGVMLPPAGSKTKDGYDLELGTNCLAAFLLVKLLSPIMRDVSGHFCYPNPSIRVVWVSSCLDLGTPNGGVQLDEEGVPKQLKGMENYMQSKAAVYLLAHEFSKREKKNERGNGVIHVSLNPGFMKTELQRDMPLPARLVMGVVFKGPKYGAYTELYAGLAPGVVDGGFYFPWGRKGDVPAHVAASTKTGDRSKSVSNRLYDWCEEQVRSFL</sequence>
<dbReference type="PANTHER" id="PTHR24320">
    <property type="entry name" value="RETINOL DEHYDROGENASE"/>
    <property type="match status" value="1"/>
</dbReference>
<evidence type="ECO:0000313" key="5">
    <source>
        <dbReference type="Proteomes" id="UP000800093"/>
    </source>
</evidence>
<dbReference type="GO" id="GO:0016491">
    <property type="term" value="F:oxidoreductase activity"/>
    <property type="evidence" value="ECO:0007669"/>
    <property type="project" value="UniProtKB-KW"/>
</dbReference>
<reference evidence="5" key="1">
    <citation type="journal article" date="2020" name="Stud. Mycol.">
        <title>101 Dothideomycetes genomes: A test case for predicting lifestyles and emergence of pathogens.</title>
        <authorList>
            <person name="Haridas S."/>
            <person name="Albert R."/>
            <person name="Binder M."/>
            <person name="Bloem J."/>
            <person name="LaButti K."/>
            <person name="Salamov A."/>
            <person name="Andreopoulos B."/>
            <person name="Baker S."/>
            <person name="Barry K."/>
            <person name="Bills G."/>
            <person name="Bluhm B."/>
            <person name="Cannon C."/>
            <person name="Castanera R."/>
            <person name="Culley D."/>
            <person name="Daum C."/>
            <person name="Ezra D."/>
            <person name="Gonzalez J."/>
            <person name="Henrissat B."/>
            <person name="Kuo A."/>
            <person name="Liang C."/>
            <person name="Lipzen A."/>
            <person name="Lutzoni F."/>
            <person name="Magnuson J."/>
            <person name="Mondo S."/>
            <person name="Nolan M."/>
            <person name="Ohm R."/>
            <person name="Pangilinan J."/>
            <person name="Park H.-J."/>
            <person name="Ramirez L."/>
            <person name="Alfaro M."/>
            <person name="Sun H."/>
            <person name="Tritt A."/>
            <person name="Yoshinaga Y."/>
            <person name="Zwiers L.-H."/>
            <person name="Turgeon B."/>
            <person name="Goodwin S."/>
            <person name="Spatafora J."/>
            <person name="Crous P."/>
            <person name="Grigoriev I."/>
        </authorList>
    </citation>
    <scope>NUCLEOTIDE SEQUENCE [LARGE SCALE GENOMIC DNA]</scope>
    <source>
        <strain evidence="5">CBS 304.66</strain>
    </source>
</reference>
<dbReference type="Gene3D" id="3.40.50.720">
    <property type="entry name" value="NAD(P)-binding Rossmann-like Domain"/>
    <property type="match status" value="1"/>
</dbReference>
<evidence type="ECO:0000256" key="2">
    <source>
        <dbReference type="ARBA" id="ARBA00022857"/>
    </source>
</evidence>
<dbReference type="Pfam" id="PF00106">
    <property type="entry name" value="adh_short"/>
    <property type="match status" value="1"/>
</dbReference>
<dbReference type="AlphaFoldDB" id="A0A9P4K974"/>
<evidence type="ECO:0000256" key="1">
    <source>
        <dbReference type="ARBA" id="ARBA00006484"/>
    </source>
</evidence>
<keyword evidence="5" id="KW-1185">Reference proteome</keyword>
<dbReference type="Proteomes" id="UP000800093">
    <property type="component" value="Unassembled WGS sequence"/>
</dbReference>
<evidence type="ECO:0000313" key="4">
    <source>
        <dbReference type="EMBL" id="KAF2264922.1"/>
    </source>
</evidence>
<keyword evidence="2" id="KW-0521">NADP</keyword>
<protein>
    <submittedName>
        <fullName evidence="4">NAD(P)-binding protein</fullName>
    </submittedName>
</protein>
<dbReference type="EMBL" id="ML986612">
    <property type="protein sequence ID" value="KAF2264922.1"/>
    <property type="molecule type" value="Genomic_DNA"/>
</dbReference>
<dbReference type="OrthoDB" id="191139at2759"/>
<dbReference type="PRINTS" id="PR00081">
    <property type="entry name" value="GDHRDH"/>
</dbReference>
<dbReference type="SUPFAM" id="SSF51735">
    <property type="entry name" value="NAD(P)-binding Rossmann-fold domains"/>
    <property type="match status" value="1"/>
</dbReference>